<organism evidence="22 23">
    <name type="scientific">Pseudoduganella plicata</name>
    <dbReference type="NCBI Taxonomy" id="321984"/>
    <lineage>
        <taxon>Bacteria</taxon>
        <taxon>Pseudomonadati</taxon>
        <taxon>Pseudomonadota</taxon>
        <taxon>Betaproteobacteria</taxon>
        <taxon>Burkholderiales</taxon>
        <taxon>Oxalobacteraceae</taxon>
        <taxon>Telluria group</taxon>
        <taxon>Pseudoduganella</taxon>
    </lineage>
</organism>
<evidence type="ECO:0000256" key="7">
    <source>
        <dbReference type="ARBA" id="ARBA00022840"/>
    </source>
</evidence>
<keyword evidence="13" id="KW-0511">Multifunctional enzyme</keyword>
<keyword evidence="11 18" id="KW-0413">Isomerase</keyword>
<dbReference type="GO" id="GO:0052856">
    <property type="term" value="F:NAD(P)HX epimerase activity"/>
    <property type="evidence" value="ECO:0007669"/>
    <property type="project" value="UniProtKB-UniRule"/>
</dbReference>
<feature type="binding site" evidence="17">
    <location>
        <begin position="426"/>
        <end position="430"/>
    </location>
    <ligand>
        <name>AMP</name>
        <dbReference type="ChEBI" id="CHEBI:456215"/>
    </ligand>
</feature>
<accession>A0AA88C9M4</accession>
<comment type="cofactor">
    <cofactor evidence="18 19">
        <name>K(+)</name>
        <dbReference type="ChEBI" id="CHEBI:29103"/>
    </cofactor>
    <text evidence="18 19">Binds 1 potassium ion per subunit.</text>
</comment>
<evidence type="ECO:0000256" key="16">
    <source>
        <dbReference type="ARBA" id="ARBA00049209"/>
    </source>
</evidence>
<comment type="similarity">
    <text evidence="18">Belongs to the NnrE/AIBP family.</text>
</comment>
<comment type="function">
    <text evidence="18">Catalyzes the epimerization of the S- and R-forms of NAD(P)HX, a damaged form of NAD(P)H that is a result of enzymatic or heat-dependent hydration. This is a prerequisite for the S-specific NAD(P)H-hydrate dehydratase to allow the repair of both epimers of NAD(P)HX.</text>
</comment>
<evidence type="ECO:0000259" key="21">
    <source>
        <dbReference type="PROSITE" id="PS51385"/>
    </source>
</evidence>
<dbReference type="Gene3D" id="3.40.1190.20">
    <property type="match status" value="1"/>
</dbReference>
<evidence type="ECO:0000313" key="23">
    <source>
        <dbReference type="Proteomes" id="UP000619512"/>
    </source>
</evidence>
<comment type="similarity">
    <text evidence="4 19">In the C-terminal section; belongs to the NnrD/CARKD family.</text>
</comment>
<evidence type="ECO:0000256" key="9">
    <source>
        <dbReference type="ARBA" id="ARBA00022958"/>
    </source>
</evidence>
<dbReference type="EC" id="4.2.1.136" evidence="19"/>
<feature type="binding site" evidence="17">
    <location>
        <position position="389"/>
    </location>
    <ligand>
        <name>(6S)-NADPHX</name>
        <dbReference type="ChEBI" id="CHEBI:64076"/>
    </ligand>
</feature>
<keyword evidence="12 17" id="KW-0456">Lyase</keyword>
<evidence type="ECO:0000256" key="18">
    <source>
        <dbReference type="HAMAP-Rule" id="MF_01966"/>
    </source>
</evidence>
<evidence type="ECO:0000256" key="6">
    <source>
        <dbReference type="ARBA" id="ARBA00022741"/>
    </source>
</evidence>
<comment type="catalytic activity">
    <reaction evidence="16 17 19">
        <text>(6S)-NADPHX + ADP = AMP + phosphate + NADPH + H(+)</text>
        <dbReference type="Rhea" id="RHEA:32235"/>
        <dbReference type="ChEBI" id="CHEBI:15378"/>
        <dbReference type="ChEBI" id="CHEBI:43474"/>
        <dbReference type="ChEBI" id="CHEBI:57783"/>
        <dbReference type="ChEBI" id="CHEBI:64076"/>
        <dbReference type="ChEBI" id="CHEBI:456215"/>
        <dbReference type="ChEBI" id="CHEBI:456216"/>
        <dbReference type="EC" id="4.2.1.136"/>
    </reaction>
</comment>
<dbReference type="InterPro" id="IPR029056">
    <property type="entry name" value="Ribokinase-like"/>
</dbReference>
<dbReference type="CDD" id="cd01171">
    <property type="entry name" value="YXKO-related"/>
    <property type="match status" value="1"/>
</dbReference>
<reference evidence="22" key="2">
    <citation type="submission" date="2022-12" db="EMBL/GenBank/DDBJ databases">
        <authorList>
            <person name="Sun Q."/>
            <person name="Kim S."/>
        </authorList>
    </citation>
    <scope>NUCLEOTIDE SEQUENCE</scope>
    <source>
        <strain evidence="22">KCTC 12344</strain>
    </source>
</reference>
<dbReference type="EC" id="5.1.99.6" evidence="19"/>
<comment type="similarity">
    <text evidence="17">Belongs to the NnrD/CARKD family.</text>
</comment>
<evidence type="ECO:0000259" key="20">
    <source>
        <dbReference type="PROSITE" id="PS51383"/>
    </source>
</evidence>
<dbReference type="GO" id="GO:0046872">
    <property type="term" value="F:metal ion binding"/>
    <property type="evidence" value="ECO:0007669"/>
    <property type="project" value="UniProtKB-UniRule"/>
</dbReference>
<keyword evidence="7 17" id="KW-0067">ATP-binding</keyword>
<dbReference type="HAMAP" id="MF_01966">
    <property type="entry name" value="NADHX_epimerase"/>
    <property type="match status" value="1"/>
</dbReference>
<comment type="subunit">
    <text evidence="17">Homotetramer.</text>
</comment>
<feature type="binding site" evidence="17">
    <location>
        <position position="456"/>
    </location>
    <ligand>
        <name>(6S)-NADPHX</name>
        <dbReference type="ChEBI" id="CHEBI:64076"/>
    </ligand>
</feature>
<feature type="binding site" evidence="17">
    <location>
        <position position="336"/>
    </location>
    <ligand>
        <name>(6S)-NADPHX</name>
        <dbReference type="ChEBI" id="CHEBI:64076"/>
    </ligand>
</feature>
<evidence type="ECO:0000256" key="15">
    <source>
        <dbReference type="ARBA" id="ARBA00048238"/>
    </source>
</evidence>
<keyword evidence="9 18" id="KW-0630">Potassium</keyword>
<sequence>MGAAVLESVVTTAAGPQPAYPPPMHALYTVRELREIEADAARRLPPGALMQRAGQAGANVALDLLPMSTKNARVLVLAGPGNNGGDALECAAHLAHAGAQVTVMYFDGGASPERTRALERARASPAVFTDLTRDEIAASQWQLAIDGLFGIGLTRPVTGPFAALIDAVNALACPILALDVPSGLDADGGCVVGPGGCAVRATHTLTFIGDKPGLHTADGRDHAGSVTVATLEIDAAHFPPAAMRLGDVALFAGAARQRRQNTHKGSFGNVAVLGGAPGMSGAPILAGRAALHAGAGRVYLYFAGPAPATDPGQPELMCRAAHGADFGAAVTVAGPGLGGSDEAAHLLEAALASPQPLVADADALNLLAARLALAARLRGRKAATILTPHPLEAARLLGVGAGAIGRDRIDSARRLAAGLHAIVVLKGSGTVIAAPDGAIVINPTGNPALATAGTGDVLAGLCGALLAQGWPAWEAALGAVWLHGMAADVLVADGVGPIGLTAGELIPAIRTALNRLVAQRARQPR</sequence>
<feature type="binding site" evidence="18">
    <location>
        <begin position="82"/>
        <end position="86"/>
    </location>
    <ligand>
        <name>(6S)-NADPHX</name>
        <dbReference type="ChEBI" id="CHEBI:64076"/>
    </ligand>
</feature>
<dbReference type="InterPro" id="IPR004443">
    <property type="entry name" value="YjeF_N_dom"/>
</dbReference>
<evidence type="ECO:0000256" key="19">
    <source>
        <dbReference type="PIRNR" id="PIRNR017184"/>
    </source>
</evidence>
<evidence type="ECO:0000256" key="8">
    <source>
        <dbReference type="ARBA" id="ARBA00022857"/>
    </source>
</evidence>
<dbReference type="NCBIfam" id="TIGR00197">
    <property type="entry name" value="yjeF_nterm"/>
    <property type="match status" value="1"/>
</dbReference>
<feature type="binding site" evidence="18">
    <location>
        <begin position="150"/>
        <end position="156"/>
    </location>
    <ligand>
        <name>(6S)-NADPHX</name>
        <dbReference type="ChEBI" id="CHEBI:64076"/>
    </ligand>
</feature>
<evidence type="ECO:0000256" key="12">
    <source>
        <dbReference type="ARBA" id="ARBA00023239"/>
    </source>
</evidence>
<feature type="binding site" evidence="17">
    <location>
        <position position="282"/>
    </location>
    <ligand>
        <name>(6S)-NADPHX</name>
        <dbReference type="ChEBI" id="CHEBI:64076"/>
    </ligand>
</feature>
<evidence type="ECO:0000256" key="5">
    <source>
        <dbReference type="ARBA" id="ARBA00022723"/>
    </source>
</evidence>
<evidence type="ECO:0000256" key="1">
    <source>
        <dbReference type="ARBA" id="ARBA00000013"/>
    </source>
</evidence>
<proteinExistence type="inferred from homology"/>
<reference evidence="22" key="1">
    <citation type="journal article" date="2014" name="Int. J. Syst. Evol. Microbiol.">
        <title>Complete genome sequence of Corynebacterium casei LMG S-19264T (=DSM 44701T), isolated from a smear-ripened cheese.</title>
        <authorList>
            <consortium name="US DOE Joint Genome Institute (JGI-PGF)"/>
            <person name="Walter F."/>
            <person name="Albersmeier A."/>
            <person name="Kalinowski J."/>
            <person name="Ruckert C."/>
        </authorList>
    </citation>
    <scope>NUCLEOTIDE SEQUENCE</scope>
    <source>
        <strain evidence="22">KCTC 12344</strain>
    </source>
</reference>
<dbReference type="GO" id="GO:0110051">
    <property type="term" value="P:metabolite repair"/>
    <property type="evidence" value="ECO:0007669"/>
    <property type="project" value="TreeGrafter"/>
</dbReference>
<dbReference type="PANTHER" id="PTHR12592:SF0">
    <property type="entry name" value="ATP-DEPENDENT (S)-NAD(P)H-HYDRATE DEHYDRATASE"/>
    <property type="match status" value="1"/>
</dbReference>
<evidence type="ECO:0000256" key="2">
    <source>
        <dbReference type="ARBA" id="ARBA00000909"/>
    </source>
</evidence>
<dbReference type="SUPFAM" id="SSF64153">
    <property type="entry name" value="YjeF N-terminal domain-like"/>
    <property type="match status" value="1"/>
</dbReference>
<dbReference type="Pfam" id="PF01256">
    <property type="entry name" value="Carb_kinase"/>
    <property type="match status" value="1"/>
</dbReference>
<comment type="caution">
    <text evidence="18">Lacks conserved residue(s) required for the propagation of feature annotation.</text>
</comment>
<dbReference type="InterPro" id="IPR036652">
    <property type="entry name" value="YjeF_N_dom_sf"/>
</dbReference>
<evidence type="ECO:0000313" key="22">
    <source>
        <dbReference type="EMBL" id="GGZ00420.1"/>
    </source>
</evidence>
<dbReference type="InterPro" id="IPR000631">
    <property type="entry name" value="CARKD"/>
</dbReference>
<name>A0AA88C9M4_9BURK</name>
<dbReference type="InterPro" id="IPR030677">
    <property type="entry name" value="Nnr"/>
</dbReference>
<dbReference type="PROSITE" id="PS51385">
    <property type="entry name" value="YJEF_N"/>
    <property type="match status" value="1"/>
</dbReference>
<dbReference type="SUPFAM" id="SSF53613">
    <property type="entry name" value="Ribokinase-like"/>
    <property type="match status" value="1"/>
</dbReference>
<dbReference type="AlphaFoldDB" id="A0AA88C9M4"/>
<evidence type="ECO:0000256" key="17">
    <source>
        <dbReference type="HAMAP-Rule" id="MF_01965"/>
    </source>
</evidence>
<comment type="similarity">
    <text evidence="3 19">In the N-terminal section; belongs to the NnrE/AIBP family.</text>
</comment>
<dbReference type="NCBIfam" id="TIGR00196">
    <property type="entry name" value="yjeF_cterm"/>
    <property type="match status" value="1"/>
</dbReference>
<dbReference type="GO" id="GO:0046496">
    <property type="term" value="P:nicotinamide nucleotide metabolic process"/>
    <property type="evidence" value="ECO:0007669"/>
    <property type="project" value="UniProtKB-UniRule"/>
</dbReference>
<feature type="binding site" evidence="18">
    <location>
        <position position="182"/>
    </location>
    <ligand>
        <name>K(+)</name>
        <dbReference type="ChEBI" id="CHEBI:29103"/>
    </ligand>
</feature>
<comment type="function">
    <text evidence="17">Catalyzes the dehydration of the S-form of NAD(P)HX at the expense of ADP, which is converted to AMP. Together with NAD(P)HX epimerase, which catalyzes the epimerization of the S- and R-forms, the enzyme allows the repair of both epimers of NAD(P)HX, a damaged form of NAD(P)H that is a result of enzymatic or heat-dependent hydration.</text>
</comment>
<evidence type="ECO:0000256" key="10">
    <source>
        <dbReference type="ARBA" id="ARBA00023027"/>
    </source>
</evidence>
<comment type="catalytic activity">
    <reaction evidence="2 18 19">
        <text>(6R)-NADPHX = (6S)-NADPHX</text>
        <dbReference type="Rhea" id="RHEA:32227"/>
        <dbReference type="ChEBI" id="CHEBI:64076"/>
        <dbReference type="ChEBI" id="CHEBI:64077"/>
        <dbReference type="EC" id="5.1.99.6"/>
    </reaction>
</comment>
<dbReference type="GO" id="GO:0052855">
    <property type="term" value="F:ADP-dependent NAD(P)H-hydrate dehydratase activity"/>
    <property type="evidence" value="ECO:0007669"/>
    <property type="project" value="UniProtKB-UniRule"/>
</dbReference>
<protein>
    <recommendedName>
        <fullName evidence="19">Bifunctional NAD(P)H-hydrate repair enzyme</fullName>
    </recommendedName>
    <alternativeName>
        <fullName evidence="19">Nicotinamide nucleotide repair protein</fullName>
    </alternativeName>
    <domain>
        <recommendedName>
            <fullName evidence="19">ADP-dependent (S)-NAD(P)H-hydrate dehydratase</fullName>
            <ecNumber evidence="19">4.2.1.136</ecNumber>
        </recommendedName>
        <alternativeName>
            <fullName evidence="19">ADP-dependent NAD(P)HX dehydratase</fullName>
        </alternativeName>
    </domain>
    <domain>
        <recommendedName>
            <fullName evidence="19">NAD(P)H-hydrate epimerase</fullName>
            <ecNumber evidence="19">5.1.99.6</ecNumber>
        </recommendedName>
    </domain>
</protein>
<dbReference type="PIRSF" id="PIRSF017184">
    <property type="entry name" value="Nnr"/>
    <property type="match status" value="1"/>
</dbReference>
<comment type="cofactor">
    <cofactor evidence="17">
        <name>Mg(2+)</name>
        <dbReference type="ChEBI" id="CHEBI:18420"/>
    </cofactor>
</comment>
<feature type="binding site" evidence="18">
    <location>
        <position position="83"/>
    </location>
    <ligand>
        <name>K(+)</name>
        <dbReference type="ChEBI" id="CHEBI:29103"/>
    </ligand>
</feature>
<comment type="caution">
    <text evidence="22">The sequence shown here is derived from an EMBL/GenBank/DDBJ whole genome shotgun (WGS) entry which is preliminary data.</text>
</comment>
<dbReference type="Proteomes" id="UP000619512">
    <property type="component" value="Unassembled WGS sequence"/>
</dbReference>
<evidence type="ECO:0000256" key="13">
    <source>
        <dbReference type="ARBA" id="ARBA00023268"/>
    </source>
</evidence>
<gene>
    <name evidence="18" type="primary">nnrE</name>
    <name evidence="17" type="synonym">nnrD</name>
    <name evidence="22" type="ORF">GCM10007388_37400</name>
</gene>
<feature type="domain" description="YjeF C-terminal" evidence="20">
    <location>
        <begin position="247"/>
        <end position="516"/>
    </location>
</feature>
<dbReference type="PANTHER" id="PTHR12592">
    <property type="entry name" value="ATP-DEPENDENT (S)-NAD(P)H-HYDRATE DEHYDRATASE FAMILY MEMBER"/>
    <property type="match status" value="1"/>
</dbReference>
<feature type="domain" description="YjeF N-terminal" evidence="21">
    <location>
        <begin position="33"/>
        <end position="239"/>
    </location>
</feature>
<dbReference type="EMBL" id="BMWW01000007">
    <property type="protein sequence ID" value="GGZ00420.1"/>
    <property type="molecule type" value="Genomic_DNA"/>
</dbReference>
<dbReference type="PROSITE" id="PS51383">
    <property type="entry name" value="YJEF_C_3"/>
    <property type="match status" value="1"/>
</dbReference>
<dbReference type="GO" id="GO:0005524">
    <property type="term" value="F:ATP binding"/>
    <property type="evidence" value="ECO:0007669"/>
    <property type="project" value="UniProtKB-UniRule"/>
</dbReference>
<feature type="binding site" evidence="17">
    <location>
        <position position="455"/>
    </location>
    <ligand>
        <name>AMP</name>
        <dbReference type="ChEBI" id="CHEBI:456215"/>
    </ligand>
</feature>
<evidence type="ECO:0000256" key="14">
    <source>
        <dbReference type="ARBA" id="ARBA00025153"/>
    </source>
</evidence>
<dbReference type="Pfam" id="PF03853">
    <property type="entry name" value="YjeF_N"/>
    <property type="match status" value="1"/>
</dbReference>
<feature type="binding site" evidence="18">
    <location>
        <position position="179"/>
    </location>
    <ligand>
        <name>(6S)-NADPHX</name>
        <dbReference type="ChEBI" id="CHEBI:64076"/>
    </ligand>
</feature>
<comment type="catalytic activity">
    <reaction evidence="1 18 19">
        <text>(6R)-NADHX = (6S)-NADHX</text>
        <dbReference type="Rhea" id="RHEA:32215"/>
        <dbReference type="ChEBI" id="CHEBI:64074"/>
        <dbReference type="ChEBI" id="CHEBI:64075"/>
        <dbReference type="EC" id="5.1.99.6"/>
    </reaction>
</comment>
<keyword evidence="8 17" id="KW-0521">NADP</keyword>
<keyword evidence="6 17" id="KW-0547">Nucleotide-binding</keyword>
<evidence type="ECO:0000256" key="4">
    <source>
        <dbReference type="ARBA" id="ARBA00009524"/>
    </source>
</evidence>
<dbReference type="Gene3D" id="3.40.50.10260">
    <property type="entry name" value="YjeF N-terminal domain"/>
    <property type="match status" value="1"/>
</dbReference>
<comment type="function">
    <text evidence="14 19">Bifunctional enzyme that catalyzes the epimerization of the S- and R-forms of NAD(P)HX and the dehydration of the S-form of NAD(P)HX at the expense of ADP, which is converted to AMP. This allows the repair of both epimers of NAD(P)HX, a damaged form of NAD(P)H that is a result of enzymatic or heat-dependent hydration.</text>
</comment>
<dbReference type="HAMAP" id="MF_01965">
    <property type="entry name" value="NADHX_dehydratase"/>
    <property type="match status" value="1"/>
</dbReference>
<evidence type="ECO:0000256" key="11">
    <source>
        <dbReference type="ARBA" id="ARBA00023235"/>
    </source>
</evidence>
<comment type="catalytic activity">
    <reaction evidence="15 17 19">
        <text>(6S)-NADHX + ADP = AMP + phosphate + NADH + H(+)</text>
        <dbReference type="Rhea" id="RHEA:32223"/>
        <dbReference type="ChEBI" id="CHEBI:15378"/>
        <dbReference type="ChEBI" id="CHEBI:43474"/>
        <dbReference type="ChEBI" id="CHEBI:57945"/>
        <dbReference type="ChEBI" id="CHEBI:64074"/>
        <dbReference type="ChEBI" id="CHEBI:456215"/>
        <dbReference type="ChEBI" id="CHEBI:456216"/>
        <dbReference type="EC" id="4.2.1.136"/>
    </reaction>
</comment>
<feature type="binding site" evidence="18">
    <location>
        <position position="146"/>
    </location>
    <ligand>
        <name>K(+)</name>
        <dbReference type="ChEBI" id="CHEBI:29103"/>
    </ligand>
</feature>
<evidence type="ECO:0000256" key="3">
    <source>
        <dbReference type="ARBA" id="ARBA00006001"/>
    </source>
</evidence>
<keyword evidence="10 17" id="KW-0520">NAD</keyword>
<keyword evidence="5 18" id="KW-0479">Metal-binding</keyword>